<feature type="compositionally biased region" description="Polar residues" evidence="1">
    <location>
        <begin position="347"/>
        <end position="386"/>
    </location>
</feature>
<feature type="region of interest" description="Disordered" evidence="1">
    <location>
        <begin position="507"/>
        <end position="526"/>
    </location>
</feature>
<gene>
    <name evidence="2" type="ORF">SOCG_03311</name>
</gene>
<feature type="compositionally biased region" description="Low complexity" evidence="1">
    <location>
        <begin position="398"/>
        <end position="412"/>
    </location>
</feature>
<evidence type="ECO:0000313" key="2">
    <source>
        <dbReference type="EMBL" id="EPX74097.1"/>
    </source>
</evidence>
<evidence type="ECO:0000256" key="1">
    <source>
        <dbReference type="SAM" id="MobiDB-lite"/>
    </source>
</evidence>
<feature type="compositionally biased region" description="Polar residues" evidence="1">
    <location>
        <begin position="632"/>
        <end position="641"/>
    </location>
</feature>
<accession>S9Q1Z4</accession>
<protein>
    <submittedName>
        <fullName evidence="2">Microtubule-associated protein</fullName>
    </submittedName>
</protein>
<keyword evidence="3" id="KW-1185">Reference proteome</keyword>
<organism evidence="2 3">
    <name type="scientific">Schizosaccharomyces octosporus (strain yFS286)</name>
    <name type="common">Fission yeast</name>
    <name type="synonym">Octosporomyces octosporus</name>
    <dbReference type="NCBI Taxonomy" id="483514"/>
    <lineage>
        <taxon>Eukaryota</taxon>
        <taxon>Fungi</taxon>
        <taxon>Dikarya</taxon>
        <taxon>Ascomycota</taxon>
        <taxon>Taphrinomycotina</taxon>
        <taxon>Schizosaccharomycetes</taxon>
        <taxon>Schizosaccharomycetales</taxon>
        <taxon>Schizosaccharomycetaceae</taxon>
        <taxon>Schizosaccharomyces</taxon>
    </lineage>
</organism>
<feature type="region of interest" description="Disordered" evidence="1">
    <location>
        <begin position="543"/>
        <end position="641"/>
    </location>
</feature>
<feature type="compositionally biased region" description="Polar residues" evidence="1">
    <location>
        <begin position="591"/>
        <end position="605"/>
    </location>
</feature>
<feature type="compositionally biased region" description="Basic and acidic residues" evidence="1">
    <location>
        <begin position="332"/>
        <end position="344"/>
    </location>
</feature>
<feature type="region of interest" description="Disordered" evidence="1">
    <location>
        <begin position="467"/>
        <end position="501"/>
    </location>
</feature>
<feature type="region of interest" description="Disordered" evidence="1">
    <location>
        <begin position="43"/>
        <end position="69"/>
    </location>
</feature>
<feature type="compositionally biased region" description="Polar residues" evidence="1">
    <location>
        <begin position="225"/>
        <end position="249"/>
    </location>
</feature>
<feature type="region of interest" description="Disordered" evidence="1">
    <location>
        <begin position="82"/>
        <end position="425"/>
    </location>
</feature>
<feature type="compositionally biased region" description="Low complexity" evidence="1">
    <location>
        <begin position="513"/>
        <end position="526"/>
    </location>
</feature>
<feature type="compositionally biased region" description="Polar residues" evidence="1">
    <location>
        <begin position="144"/>
        <end position="161"/>
    </location>
</feature>
<proteinExistence type="predicted"/>
<feature type="compositionally biased region" description="Low complexity" evidence="1">
    <location>
        <begin position="250"/>
        <end position="259"/>
    </location>
</feature>
<dbReference type="EMBL" id="KE503206">
    <property type="protein sequence ID" value="EPX74097.1"/>
    <property type="molecule type" value="Genomic_DNA"/>
</dbReference>
<name>S9Q1Z4_SCHOY</name>
<dbReference type="VEuPathDB" id="FungiDB:SOCG_03311"/>
<dbReference type="Proteomes" id="UP000016088">
    <property type="component" value="Unassembled WGS sequence"/>
</dbReference>
<dbReference type="GeneID" id="25032283"/>
<dbReference type="AlphaFoldDB" id="S9Q1Z4"/>
<sequence>MPMPGSTNQEPLAEAETNMLQRLEQLQMQTSNILKKLHSTTTFSETSSADHVNKNDTVAESSLSKMPTDNIDSITEAMVNVKINEDPKTQESANNSINQDTPSLDQQETPQIPATISPSKTKVKARAIRPFAKSPQESLPADQPQRTVPSRLSGRLSNGVQSSRLSSSGISPSPVRPPSSLASRSSFPSSTSPKVSLSTPKSPAMVNPQVARSRSSLGVRPPSRITVNSISSVQDTTPKVQSKPSTGANVSSPSVSPKVSARRTSGVSIVRPATRAGTTRPMSRTMGPSSVGIRENQSTSQSPAVPKAKTNARANILRPSTSAYTVRPGSRILRDPDTSRDMARHPPNSSLRTSSSLGVRSPPTSTAHRSPSRLEQTGASIKNSSAKIVRPSTAADVRSPSRSTSATRTPSRLGQTGAALKNPNIKVLRPGTAAGVHSSARSIVPRAPSRLEQTGATIKKSNVRVMRPGTATGTRSPSRVAAPRAPSRLEQTGPDTKKSNVKVVRPGTAAGIRSPSRAAAPRAPSRLEQTGVIVKNSSAKIMRPGTASGVRSPSRLAQTSVPSKTPINGVRARASNIERPASSLRIHAPSRSLQRPSIIRPTTSLQRERSKVPGISSPLPEDVDVSKKPESNESLDLNKIN</sequence>
<dbReference type="HOGENOM" id="CLU_421598_0_0_1"/>
<dbReference type="OMA" id="QMQTSNI"/>
<evidence type="ECO:0000313" key="3">
    <source>
        <dbReference type="Proteomes" id="UP000016088"/>
    </source>
</evidence>
<dbReference type="OrthoDB" id="5396297at2759"/>
<feature type="compositionally biased region" description="Polar residues" evidence="1">
    <location>
        <begin position="90"/>
        <end position="120"/>
    </location>
</feature>
<dbReference type="RefSeq" id="XP_013017253.1">
    <property type="nucleotide sequence ID" value="XM_013161799.1"/>
</dbReference>
<feature type="compositionally biased region" description="Polar residues" evidence="1">
    <location>
        <begin position="549"/>
        <end position="566"/>
    </location>
</feature>
<feature type="compositionally biased region" description="Low complexity" evidence="1">
    <location>
        <begin position="162"/>
        <end position="203"/>
    </location>
</feature>
<feature type="compositionally biased region" description="Polar residues" evidence="1">
    <location>
        <begin position="276"/>
        <end position="288"/>
    </location>
</feature>
<reference evidence="2 3" key="1">
    <citation type="journal article" date="2011" name="Science">
        <title>Comparative functional genomics of the fission yeasts.</title>
        <authorList>
            <person name="Rhind N."/>
            <person name="Chen Z."/>
            <person name="Yassour M."/>
            <person name="Thompson D.A."/>
            <person name="Haas B.J."/>
            <person name="Habib N."/>
            <person name="Wapinski I."/>
            <person name="Roy S."/>
            <person name="Lin M.F."/>
            <person name="Heiman D.I."/>
            <person name="Young S.K."/>
            <person name="Furuya K."/>
            <person name="Guo Y."/>
            <person name="Pidoux A."/>
            <person name="Chen H.M."/>
            <person name="Robbertse B."/>
            <person name="Goldberg J.M."/>
            <person name="Aoki K."/>
            <person name="Bayne E.H."/>
            <person name="Berlin A.M."/>
            <person name="Desjardins C.A."/>
            <person name="Dobbs E."/>
            <person name="Dukaj L."/>
            <person name="Fan L."/>
            <person name="FitzGerald M.G."/>
            <person name="French C."/>
            <person name="Gujja S."/>
            <person name="Hansen K."/>
            <person name="Keifenheim D."/>
            <person name="Levin J.Z."/>
            <person name="Mosher R.A."/>
            <person name="Mueller C.A."/>
            <person name="Pfiffner J."/>
            <person name="Priest M."/>
            <person name="Russ C."/>
            <person name="Smialowska A."/>
            <person name="Swoboda P."/>
            <person name="Sykes S.M."/>
            <person name="Vaughn M."/>
            <person name="Vengrova S."/>
            <person name="Yoder R."/>
            <person name="Zeng Q."/>
            <person name="Allshire R."/>
            <person name="Baulcombe D."/>
            <person name="Birren B.W."/>
            <person name="Brown W."/>
            <person name="Ekwall K."/>
            <person name="Kellis M."/>
            <person name="Leatherwood J."/>
            <person name="Levin H."/>
            <person name="Margalit H."/>
            <person name="Martienssen R."/>
            <person name="Nieduszynski C.A."/>
            <person name="Spatafora J.W."/>
            <person name="Friedman N."/>
            <person name="Dalgaard J.Z."/>
            <person name="Baumann P."/>
            <person name="Niki H."/>
            <person name="Regev A."/>
            <person name="Nusbaum C."/>
        </authorList>
    </citation>
    <scope>NUCLEOTIDE SEQUENCE [LARGE SCALE GENOMIC DNA]</scope>
    <source>
        <strain evidence="3">yFS286</strain>
    </source>
</reference>